<dbReference type="EMBL" id="AP019724">
    <property type="protein sequence ID" value="BBK86332.1"/>
    <property type="molecule type" value="Genomic_DNA"/>
</dbReference>
<dbReference type="InterPro" id="IPR041657">
    <property type="entry name" value="HTH_17"/>
</dbReference>
<name>A0A174M054_BACUN</name>
<dbReference type="KEGG" id="bun:Bun01g_07020"/>
<proteinExistence type="predicted"/>
<keyword evidence="5" id="KW-0238">DNA-binding</keyword>
<evidence type="ECO:0000259" key="1">
    <source>
        <dbReference type="Pfam" id="PF12728"/>
    </source>
</evidence>
<dbReference type="Proteomes" id="UP000320533">
    <property type="component" value="Chromosome"/>
</dbReference>
<reference evidence="3 6" key="1">
    <citation type="submission" date="2015-09" db="EMBL/GenBank/DDBJ databases">
        <authorList>
            <consortium name="Pathogen Informatics"/>
        </authorList>
    </citation>
    <scope>NUCLEOTIDE SEQUENCE [LARGE SCALE GENOMIC DNA]</scope>
    <source>
        <strain evidence="3 6">2789STDY5834847</strain>
    </source>
</reference>
<reference evidence="4" key="4">
    <citation type="submission" date="2022-10" db="EMBL/GenBank/DDBJ databases">
        <title>Human gut microbiome strain richness.</title>
        <authorList>
            <person name="Chen-Liaw A."/>
        </authorList>
    </citation>
    <scope>NUCLEOTIDE SEQUENCE</scope>
    <source>
        <strain evidence="4">1001713st2_A4_1001713B170214_170313</strain>
    </source>
</reference>
<dbReference type="SUPFAM" id="SSF46955">
    <property type="entry name" value="Putative DNA-binding domain"/>
    <property type="match status" value="1"/>
</dbReference>
<gene>
    <name evidence="2" type="ORF">Bun01g_07020</name>
    <name evidence="5" type="ORF">DXD90_05795</name>
    <name evidence="3" type="ORF">ERS852462_03154</name>
    <name evidence="4" type="ORF">POZ24_15565</name>
</gene>
<dbReference type="Proteomes" id="UP001213309">
    <property type="component" value="Unassembled WGS sequence"/>
</dbReference>
<dbReference type="EMBL" id="JAQNSG010000015">
    <property type="protein sequence ID" value="MDC1881427.1"/>
    <property type="molecule type" value="Genomic_DNA"/>
</dbReference>
<dbReference type="Pfam" id="PF12728">
    <property type="entry name" value="HTH_17"/>
    <property type="match status" value="1"/>
</dbReference>
<feature type="domain" description="Helix-turn-helix" evidence="1">
    <location>
        <begin position="25"/>
        <end position="69"/>
    </location>
</feature>
<evidence type="ECO:0000313" key="3">
    <source>
        <dbReference type="EMBL" id="CUP28287.1"/>
    </source>
</evidence>
<dbReference type="EMBL" id="CZAF01000009">
    <property type="protein sequence ID" value="CUP28287.1"/>
    <property type="molecule type" value="Genomic_DNA"/>
</dbReference>
<dbReference type="EMBL" id="QSOF01000006">
    <property type="protein sequence ID" value="RGI77758.1"/>
    <property type="molecule type" value="Genomic_DNA"/>
</dbReference>
<evidence type="ECO:0000313" key="4">
    <source>
        <dbReference type="EMBL" id="MDC1881427.1"/>
    </source>
</evidence>
<evidence type="ECO:0000313" key="6">
    <source>
        <dbReference type="Proteomes" id="UP000095614"/>
    </source>
</evidence>
<reference evidence="2 8" key="3">
    <citation type="submission" date="2019-06" db="EMBL/GenBank/DDBJ databases">
        <title>Complete genome sequence of Bacteroides uniformis NBRC 113350.</title>
        <authorList>
            <person name="Miura T."/>
            <person name="Furukawa M."/>
            <person name="Shimamura M."/>
            <person name="Ohyama Y."/>
            <person name="Yamazoe A."/>
            <person name="Kawasaki H."/>
        </authorList>
    </citation>
    <scope>NUCLEOTIDE SEQUENCE [LARGE SCALE GENOMIC DNA]</scope>
    <source>
        <strain evidence="2 8">NBRC 113350</strain>
    </source>
</reference>
<organism evidence="3 6">
    <name type="scientific">Bacteroides uniformis</name>
    <dbReference type="NCBI Taxonomy" id="820"/>
    <lineage>
        <taxon>Bacteria</taxon>
        <taxon>Pseudomonadati</taxon>
        <taxon>Bacteroidota</taxon>
        <taxon>Bacteroidia</taxon>
        <taxon>Bacteroidales</taxon>
        <taxon>Bacteroidaceae</taxon>
        <taxon>Bacteroides</taxon>
    </lineage>
</organism>
<evidence type="ECO:0000313" key="5">
    <source>
        <dbReference type="EMBL" id="RGI77758.1"/>
    </source>
</evidence>
<evidence type="ECO:0000313" key="2">
    <source>
        <dbReference type="EMBL" id="BBK86332.1"/>
    </source>
</evidence>
<evidence type="ECO:0000313" key="8">
    <source>
        <dbReference type="Proteomes" id="UP000320533"/>
    </source>
</evidence>
<reference evidence="5 7" key="2">
    <citation type="submission" date="2018-08" db="EMBL/GenBank/DDBJ databases">
        <title>A genome reference for cultivated species of the human gut microbiota.</title>
        <authorList>
            <person name="Zou Y."/>
            <person name="Xue W."/>
            <person name="Luo G."/>
        </authorList>
    </citation>
    <scope>NUCLEOTIDE SEQUENCE [LARGE SCALE GENOMIC DNA]</scope>
    <source>
        <strain evidence="5 7">TM10-17</strain>
    </source>
</reference>
<protein>
    <submittedName>
        <fullName evidence="3">DNA binding domain, excisionase family</fullName>
    </submittedName>
    <submittedName>
        <fullName evidence="5">DNA-binding protein</fullName>
    </submittedName>
    <submittedName>
        <fullName evidence="4">Helix-turn-helix domain-containing protein</fullName>
    </submittedName>
</protein>
<dbReference type="InterPro" id="IPR009061">
    <property type="entry name" value="DNA-bd_dom_put_sf"/>
</dbReference>
<dbReference type="RefSeq" id="WP_057097992.1">
    <property type="nucleotide sequence ID" value="NZ_AP019724.1"/>
</dbReference>
<dbReference type="Proteomes" id="UP000263754">
    <property type="component" value="Unassembled WGS sequence"/>
</dbReference>
<sequence>MKKRLFEQNALQAAECLTEMTDKEYLRSADVTRIFSISNSTLKLLRTKGELPCYRFGKTYLYKREEIEACLVKIIAGKE</sequence>
<accession>A0A174M054</accession>
<dbReference type="Proteomes" id="UP000095614">
    <property type="component" value="Unassembled WGS sequence"/>
</dbReference>
<dbReference type="OrthoDB" id="1002363at2"/>
<dbReference type="GO" id="GO:0003677">
    <property type="term" value="F:DNA binding"/>
    <property type="evidence" value="ECO:0007669"/>
    <property type="project" value="UniProtKB-KW"/>
</dbReference>
<dbReference type="AlphaFoldDB" id="A0A174M054"/>
<evidence type="ECO:0000313" key="7">
    <source>
        <dbReference type="Proteomes" id="UP000263754"/>
    </source>
</evidence>